<name>A0A1L8RKH9_9ENTE</name>
<evidence type="ECO:0000256" key="2">
    <source>
        <dbReference type="ARBA" id="ARBA00006706"/>
    </source>
</evidence>
<evidence type="ECO:0000313" key="13">
    <source>
        <dbReference type="EMBL" id="OJG20273.1"/>
    </source>
</evidence>
<accession>A0A1L8RKH9</accession>
<dbReference type="InterPro" id="IPR033749">
    <property type="entry name" value="Polyprenyl_synt_CS"/>
</dbReference>
<dbReference type="SUPFAM" id="SSF48576">
    <property type="entry name" value="Terpenoid synthases"/>
    <property type="match status" value="1"/>
</dbReference>
<evidence type="ECO:0000256" key="8">
    <source>
        <dbReference type="ARBA" id="ARBA00023229"/>
    </source>
</evidence>
<dbReference type="InterPro" id="IPR053378">
    <property type="entry name" value="Prenyl_diphosphate_synthase"/>
</dbReference>
<comment type="similarity">
    <text evidence="2 12">Belongs to the FPP/GGPP synthase family.</text>
</comment>
<dbReference type="PANTHER" id="PTHR43281:SF1">
    <property type="entry name" value="FARNESYL DIPHOSPHATE SYNTHASE"/>
    <property type="match status" value="1"/>
</dbReference>
<comment type="catalytic activity">
    <reaction evidence="11">
        <text>isopentenyl diphosphate + (2E)-geranyl diphosphate = (2E,6E)-farnesyl diphosphate + diphosphate</text>
        <dbReference type="Rhea" id="RHEA:19361"/>
        <dbReference type="ChEBI" id="CHEBI:33019"/>
        <dbReference type="ChEBI" id="CHEBI:58057"/>
        <dbReference type="ChEBI" id="CHEBI:128769"/>
        <dbReference type="ChEBI" id="CHEBI:175763"/>
        <dbReference type="EC" id="2.5.1.10"/>
    </reaction>
</comment>
<dbReference type="GO" id="GO:0016114">
    <property type="term" value="P:terpenoid biosynthetic process"/>
    <property type="evidence" value="ECO:0007669"/>
    <property type="project" value="UniProtKB-ARBA"/>
</dbReference>
<dbReference type="PANTHER" id="PTHR43281">
    <property type="entry name" value="FARNESYL DIPHOSPHATE SYNTHASE"/>
    <property type="match status" value="1"/>
</dbReference>
<evidence type="ECO:0000256" key="5">
    <source>
        <dbReference type="ARBA" id="ARBA00022679"/>
    </source>
</evidence>
<evidence type="ECO:0000256" key="12">
    <source>
        <dbReference type="RuleBase" id="RU004466"/>
    </source>
</evidence>
<evidence type="ECO:0000313" key="14">
    <source>
        <dbReference type="Proteomes" id="UP000181884"/>
    </source>
</evidence>
<dbReference type="EC" id="2.5.1.10" evidence="3"/>
<dbReference type="SFLD" id="SFLDG01017">
    <property type="entry name" value="Polyprenyl_Transferase_Like"/>
    <property type="match status" value="1"/>
</dbReference>
<sequence>MTSFRQEQIPKIEKEMLSFLQEYSQSPRLTEAMSYSIEAGGKRLRPLLVLTTAASFQKELTVGMYQTAAALEMIHTYSLIHDDLPAMDDDQLRRGKPTNHVVFGEATATLAGDGLLTAAFQQLSLAILPAEQKILLIQQLSQAAGIGGMVAGQMGDILGEEQQLDLEALMAVHEGKTGALLRFALLAGGILAEQPEEVVQQLANLGAIIGLAFQIRDDLLDVLASSAELGKNTGRDAELTKSTYPSLLGITGAKEALQEQLAKARQLVLTLEEAPSFQGELLREVLQELELKEY</sequence>
<comment type="caution">
    <text evidence="13">The sequence shown here is derived from an EMBL/GenBank/DDBJ whole genome shotgun (WGS) entry which is preliminary data.</text>
</comment>
<keyword evidence="5 12" id="KW-0808">Transferase</keyword>
<evidence type="ECO:0000256" key="11">
    <source>
        <dbReference type="ARBA" id="ARBA00049399"/>
    </source>
</evidence>
<dbReference type="Proteomes" id="UP000181884">
    <property type="component" value="Unassembled WGS sequence"/>
</dbReference>
<comment type="cofactor">
    <cofactor evidence="1">
        <name>Mg(2+)</name>
        <dbReference type="ChEBI" id="CHEBI:18420"/>
    </cofactor>
</comment>
<dbReference type="NCBIfam" id="NF045485">
    <property type="entry name" value="FPPsyn"/>
    <property type="match status" value="1"/>
</dbReference>
<dbReference type="Pfam" id="PF00348">
    <property type="entry name" value="polyprenyl_synt"/>
    <property type="match status" value="1"/>
</dbReference>
<dbReference type="GO" id="GO:0046872">
    <property type="term" value="F:metal ion binding"/>
    <property type="evidence" value="ECO:0007669"/>
    <property type="project" value="UniProtKB-KW"/>
</dbReference>
<keyword evidence="14" id="KW-1185">Reference proteome</keyword>
<dbReference type="Gene3D" id="1.10.600.10">
    <property type="entry name" value="Farnesyl Diphosphate Synthase"/>
    <property type="match status" value="1"/>
</dbReference>
<reference evidence="13 14" key="1">
    <citation type="submission" date="2014-12" db="EMBL/GenBank/DDBJ databases">
        <title>Draft genome sequences of 29 type strains of Enterococci.</title>
        <authorList>
            <person name="Zhong Z."/>
            <person name="Sun Z."/>
            <person name="Liu W."/>
            <person name="Zhang W."/>
            <person name="Zhang H."/>
        </authorList>
    </citation>
    <scope>NUCLEOTIDE SEQUENCE [LARGE SCALE GENOMIC DNA]</scope>
    <source>
        <strain evidence="13 14">DSM 17029</strain>
    </source>
</reference>
<dbReference type="PROSITE" id="PS00723">
    <property type="entry name" value="POLYPRENYL_SYNTHASE_1"/>
    <property type="match status" value="1"/>
</dbReference>
<dbReference type="SFLD" id="SFLDS00005">
    <property type="entry name" value="Isoprenoid_Synthase_Type_I"/>
    <property type="match status" value="1"/>
</dbReference>
<dbReference type="CDD" id="cd00685">
    <property type="entry name" value="Trans_IPPS_HT"/>
    <property type="match status" value="1"/>
</dbReference>
<evidence type="ECO:0000256" key="7">
    <source>
        <dbReference type="ARBA" id="ARBA00022842"/>
    </source>
</evidence>
<gene>
    <name evidence="13" type="ORF">RU97_GL000506</name>
</gene>
<evidence type="ECO:0000256" key="4">
    <source>
        <dbReference type="ARBA" id="ARBA00015100"/>
    </source>
</evidence>
<protein>
    <recommendedName>
        <fullName evidence="4">Farnesyl diphosphate synthase</fullName>
        <ecNumber evidence="3">2.5.1.10</ecNumber>
    </recommendedName>
    <alternativeName>
        <fullName evidence="10">(2E,6E)-farnesyl diphosphate synthase</fullName>
    </alternativeName>
    <alternativeName>
        <fullName evidence="9">Geranyltranstransferase</fullName>
    </alternativeName>
</protein>
<evidence type="ECO:0000256" key="1">
    <source>
        <dbReference type="ARBA" id="ARBA00001946"/>
    </source>
</evidence>
<keyword evidence="8" id="KW-0414">Isoprene biosynthesis</keyword>
<evidence type="ECO:0000256" key="3">
    <source>
        <dbReference type="ARBA" id="ARBA00012439"/>
    </source>
</evidence>
<keyword evidence="6" id="KW-0479">Metal-binding</keyword>
<organism evidence="13 14">
    <name type="scientific">Enterococcus canis</name>
    <dbReference type="NCBI Taxonomy" id="214095"/>
    <lineage>
        <taxon>Bacteria</taxon>
        <taxon>Bacillati</taxon>
        <taxon>Bacillota</taxon>
        <taxon>Bacilli</taxon>
        <taxon>Lactobacillales</taxon>
        <taxon>Enterococcaceae</taxon>
        <taxon>Enterococcus</taxon>
    </lineage>
</organism>
<dbReference type="AlphaFoldDB" id="A0A1L8RKH9"/>
<dbReference type="RefSeq" id="WP_281176655.1">
    <property type="nucleotide sequence ID" value="NZ_JXKH01000001.1"/>
</dbReference>
<evidence type="ECO:0000256" key="10">
    <source>
        <dbReference type="ARBA" id="ARBA00032873"/>
    </source>
</evidence>
<dbReference type="GO" id="GO:0005737">
    <property type="term" value="C:cytoplasm"/>
    <property type="evidence" value="ECO:0007669"/>
    <property type="project" value="UniProtKB-ARBA"/>
</dbReference>
<dbReference type="InterPro" id="IPR008949">
    <property type="entry name" value="Isoprenoid_synthase_dom_sf"/>
</dbReference>
<dbReference type="PROSITE" id="PS00444">
    <property type="entry name" value="POLYPRENYL_SYNTHASE_2"/>
    <property type="match status" value="1"/>
</dbReference>
<evidence type="ECO:0000256" key="6">
    <source>
        <dbReference type="ARBA" id="ARBA00022723"/>
    </source>
</evidence>
<keyword evidence="7" id="KW-0460">Magnesium</keyword>
<evidence type="ECO:0000256" key="9">
    <source>
        <dbReference type="ARBA" id="ARBA00032380"/>
    </source>
</evidence>
<dbReference type="STRING" id="214095.RU97_GL000506"/>
<dbReference type="GO" id="GO:0004337">
    <property type="term" value="F:(2E,6E)-farnesyl diphosphate synthase activity"/>
    <property type="evidence" value="ECO:0007669"/>
    <property type="project" value="UniProtKB-EC"/>
</dbReference>
<dbReference type="EMBL" id="JXKH01000001">
    <property type="protein sequence ID" value="OJG20273.1"/>
    <property type="molecule type" value="Genomic_DNA"/>
</dbReference>
<proteinExistence type="inferred from homology"/>
<dbReference type="FunFam" id="1.10.600.10:FF:000001">
    <property type="entry name" value="Geranylgeranyl diphosphate synthase"/>
    <property type="match status" value="1"/>
</dbReference>
<dbReference type="InterPro" id="IPR000092">
    <property type="entry name" value="Polyprenyl_synt"/>
</dbReference>